<evidence type="ECO:0000256" key="1">
    <source>
        <dbReference type="SAM" id="MobiDB-lite"/>
    </source>
</evidence>
<dbReference type="Proteomes" id="UP000826656">
    <property type="component" value="Unassembled WGS sequence"/>
</dbReference>
<evidence type="ECO:0000313" key="2">
    <source>
        <dbReference type="EMBL" id="KAH0760936.1"/>
    </source>
</evidence>
<accession>A0ABQ7VA85</accession>
<dbReference type="PANTHER" id="PTHR34222:SF88">
    <property type="entry name" value="ZINC FINGER, CCHC-TYPE"/>
    <property type="match status" value="1"/>
</dbReference>
<keyword evidence="3" id="KW-1185">Reference proteome</keyword>
<protein>
    <submittedName>
        <fullName evidence="2">Uncharacterized protein</fullName>
    </submittedName>
</protein>
<sequence length="281" mass="31353">MGTEGSTDELASLPQPKVADASPYSLHPSDHPGLIFVTNPLSENGENYFTWSMSTPSCTCGCICGAAKKMQSMREEEKVFDFLMGLDDTFSTQILSVDPLPNLGRAYALTTQEEKQRFVAANRIFTIEATALLTRGGESRQRKVEDWVRHQFPPFIHYGRTNHSKDYCYRVIGYPPDWRKPGKKNNKPTNNDQMQFRGHQKNQNEPNALAGKTKDEWIVDTGATNSITHDINSLSNKIVHTTLPPVQIPNGDTVKVHALGQVAIGKRLILENVLGVPDFLL</sequence>
<name>A0ABQ7VA85_SOLTU</name>
<comment type="caution">
    <text evidence="2">The sequence shown here is derived from an EMBL/GenBank/DDBJ whole genome shotgun (WGS) entry which is preliminary data.</text>
</comment>
<gene>
    <name evidence="2" type="ORF">KY290_017009</name>
</gene>
<feature type="region of interest" description="Disordered" evidence="1">
    <location>
        <begin position="1"/>
        <end position="24"/>
    </location>
</feature>
<reference evidence="2 3" key="1">
    <citation type="journal article" date="2021" name="bioRxiv">
        <title>Chromosome-scale and haplotype-resolved genome assembly of a tetraploid potato cultivar.</title>
        <authorList>
            <person name="Sun H."/>
            <person name="Jiao W.-B."/>
            <person name="Krause K."/>
            <person name="Campoy J.A."/>
            <person name="Goel M."/>
            <person name="Folz-Donahue K."/>
            <person name="Kukat C."/>
            <person name="Huettel B."/>
            <person name="Schneeberger K."/>
        </authorList>
    </citation>
    <scope>NUCLEOTIDE SEQUENCE [LARGE SCALE GENOMIC DNA]</scope>
    <source>
        <strain evidence="2">SolTubOtavaFocal</strain>
        <tissue evidence="2">Leaves</tissue>
    </source>
</reference>
<dbReference type="PANTHER" id="PTHR34222">
    <property type="entry name" value="GAG_PRE-INTEGRS DOMAIN-CONTAINING PROTEIN"/>
    <property type="match status" value="1"/>
</dbReference>
<evidence type="ECO:0000313" key="3">
    <source>
        <dbReference type="Proteomes" id="UP000826656"/>
    </source>
</evidence>
<feature type="region of interest" description="Disordered" evidence="1">
    <location>
        <begin position="178"/>
        <end position="214"/>
    </location>
</feature>
<dbReference type="EMBL" id="JAIVGD010000013">
    <property type="protein sequence ID" value="KAH0760936.1"/>
    <property type="molecule type" value="Genomic_DNA"/>
</dbReference>
<organism evidence="2 3">
    <name type="scientific">Solanum tuberosum</name>
    <name type="common">Potato</name>
    <dbReference type="NCBI Taxonomy" id="4113"/>
    <lineage>
        <taxon>Eukaryota</taxon>
        <taxon>Viridiplantae</taxon>
        <taxon>Streptophyta</taxon>
        <taxon>Embryophyta</taxon>
        <taxon>Tracheophyta</taxon>
        <taxon>Spermatophyta</taxon>
        <taxon>Magnoliopsida</taxon>
        <taxon>eudicotyledons</taxon>
        <taxon>Gunneridae</taxon>
        <taxon>Pentapetalae</taxon>
        <taxon>asterids</taxon>
        <taxon>lamiids</taxon>
        <taxon>Solanales</taxon>
        <taxon>Solanaceae</taxon>
        <taxon>Solanoideae</taxon>
        <taxon>Solaneae</taxon>
        <taxon>Solanum</taxon>
    </lineage>
</organism>
<proteinExistence type="predicted"/>